<organism evidence="1 2">
    <name type="scientific">Candidatus Saccharicenans subterraneus</name>
    <dbReference type="NCBI Taxonomy" id="2508984"/>
    <lineage>
        <taxon>Bacteria</taxon>
        <taxon>Candidatus Aminicenantota</taxon>
        <taxon>Candidatus Aminicenantia</taxon>
        <taxon>Candidatus Aminicenantales</taxon>
        <taxon>Candidatus Saccharicenantaceae</taxon>
        <taxon>Candidatus Saccharicenans</taxon>
    </lineage>
</organism>
<accession>A0A3E2BM71</accession>
<evidence type="ECO:0000313" key="1">
    <source>
        <dbReference type="EMBL" id="RFT15859.1"/>
    </source>
</evidence>
<dbReference type="AlphaFoldDB" id="A0A3E2BM71"/>
<comment type="caution">
    <text evidence="1">The sequence shown here is derived from an EMBL/GenBank/DDBJ whole genome shotgun (WGS) entry which is preliminary data.</text>
</comment>
<proteinExistence type="predicted"/>
<evidence type="ECO:0000313" key="2">
    <source>
        <dbReference type="Proteomes" id="UP000257323"/>
    </source>
</evidence>
<protein>
    <submittedName>
        <fullName evidence="1">Uncharacterized protein</fullName>
    </submittedName>
</protein>
<dbReference type="EMBL" id="QUAH01000006">
    <property type="protein sequence ID" value="RFT15859.1"/>
    <property type="molecule type" value="Genomic_DNA"/>
</dbReference>
<name>A0A3E2BM71_9BACT</name>
<dbReference type="Pfam" id="PF08843">
    <property type="entry name" value="AbiEii"/>
    <property type="match status" value="1"/>
</dbReference>
<reference evidence="1 2" key="1">
    <citation type="submission" date="2018-08" db="EMBL/GenBank/DDBJ databases">
        <title>Genome analysis of the thermophilic bacterium of the candidate phylum Aminicenantes from deep subsurface aquifer revealed its physiology and ecological role.</title>
        <authorList>
            <person name="Kadnikov V.V."/>
            <person name="Mardanov A.V."/>
            <person name="Beletsky A.V."/>
            <person name="Karnachuk O.V."/>
            <person name="Ravin N.V."/>
        </authorList>
    </citation>
    <scope>NUCLEOTIDE SEQUENCE [LARGE SCALE GENOMIC DNA]</scope>
    <source>
        <strain evidence="1">BY38</strain>
    </source>
</reference>
<sequence>MDEDKETFVFDKVGKIILEYGAIKEKFRKQHTLLFVLSYDQRAQNIKVEINLRTFGSRYELKNYLGIPMLVMLKEDMFAHKLVAMLERTKGATRDVYDVWFFLRNLWPINKEIVERRTKMSFKDYLKKCIAYVESLSDRSILAGMGELLDEKQKAWVREHLKKDTVYLLKIRQQQEE</sequence>
<gene>
    <name evidence="1" type="ORF">OP8BY_2257</name>
</gene>
<dbReference type="InterPro" id="IPR014942">
    <property type="entry name" value="AbiEii"/>
</dbReference>
<dbReference type="Proteomes" id="UP000257323">
    <property type="component" value="Unassembled WGS sequence"/>
</dbReference>